<accession>A0A6C0BLI0</accession>
<evidence type="ECO:0000313" key="1">
    <source>
        <dbReference type="EMBL" id="QHS93247.1"/>
    </source>
</evidence>
<dbReference type="EMBL" id="MN739201">
    <property type="protein sequence ID" value="QHS93247.1"/>
    <property type="molecule type" value="Genomic_DNA"/>
</dbReference>
<name>A0A6C0BLI0_9ZZZZ</name>
<dbReference type="AlphaFoldDB" id="A0A6C0BLI0"/>
<proteinExistence type="predicted"/>
<protein>
    <submittedName>
        <fullName evidence="1">Uncharacterized protein</fullName>
    </submittedName>
</protein>
<reference evidence="1" key="1">
    <citation type="journal article" date="2020" name="Nature">
        <title>Giant virus diversity and host interactions through global metagenomics.</title>
        <authorList>
            <person name="Schulz F."/>
            <person name="Roux S."/>
            <person name="Paez-Espino D."/>
            <person name="Jungbluth S."/>
            <person name="Walsh D.A."/>
            <person name="Denef V.J."/>
            <person name="McMahon K.D."/>
            <person name="Konstantinidis K.T."/>
            <person name="Eloe-Fadrosh E.A."/>
            <person name="Kyrpides N.C."/>
            <person name="Woyke T."/>
        </authorList>
    </citation>
    <scope>NUCLEOTIDE SEQUENCE</scope>
    <source>
        <strain evidence="1">GVMAG-M-3300017989-17</strain>
    </source>
</reference>
<organism evidence="1">
    <name type="scientific">viral metagenome</name>
    <dbReference type="NCBI Taxonomy" id="1070528"/>
    <lineage>
        <taxon>unclassified sequences</taxon>
        <taxon>metagenomes</taxon>
        <taxon>organismal metagenomes</taxon>
    </lineage>
</organism>
<sequence length="292" mass="34085">MRREIQMSHSKLEKRLEKISGLDALNELVRVAIESNPFPSGTLKHTSWREQCLVNFPLLYLASLELFQYGSERECDTYLFATRDGCHWHRIFQALFPACKAHYFHCSRNMLERATHHKNDAYDAYVASLASDPARVVYVDIHGTGKRMFNYFSRRWNKVPHCFLLTAVERSMDTMPGTTRKWAKRDRVRVLEWGMRGGPIEMLNYDLVGTLQNYSTRDGPVRDRLEYPQRYVKPHHACIDFLVARLQPIQADAFSTSGDDVRHLIRRQCDLIARQKPAIAQHIEHVVKHEKS</sequence>